<evidence type="ECO:0000313" key="6">
    <source>
        <dbReference type="Proteomes" id="UP000467130"/>
    </source>
</evidence>
<feature type="domain" description="HTH araC/xylS-type" evidence="4">
    <location>
        <begin position="224"/>
        <end position="325"/>
    </location>
</feature>
<dbReference type="Proteomes" id="UP000467130">
    <property type="component" value="Chromosome"/>
</dbReference>
<dbReference type="PANTHER" id="PTHR46796">
    <property type="entry name" value="HTH-TYPE TRANSCRIPTIONAL ACTIVATOR RHAS-RELATED"/>
    <property type="match status" value="1"/>
</dbReference>
<dbReference type="GO" id="GO:0003700">
    <property type="term" value="F:DNA-binding transcription factor activity"/>
    <property type="evidence" value="ECO:0007669"/>
    <property type="project" value="InterPro"/>
</dbReference>
<keyword evidence="1" id="KW-0805">Transcription regulation</keyword>
<dbReference type="InterPro" id="IPR009057">
    <property type="entry name" value="Homeodomain-like_sf"/>
</dbReference>
<dbReference type="AlphaFoldDB" id="A0A7I7Q883"/>
<gene>
    <name evidence="5" type="ORF">MSTO_25560</name>
</gene>
<dbReference type="InterPro" id="IPR050204">
    <property type="entry name" value="AraC_XylS_family_regulators"/>
</dbReference>
<evidence type="ECO:0000256" key="2">
    <source>
        <dbReference type="ARBA" id="ARBA00023125"/>
    </source>
</evidence>
<evidence type="ECO:0000256" key="3">
    <source>
        <dbReference type="ARBA" id="ARBA00023163"/>
    </source>
</evidence>
<dbReference type="InterPro" id="IPR018060">
    <property type="entry name" value="HTH_AraC"/>
</dbReference>
<proteinExistence type="predicted"/>
<dbReference type="Gene3D" id="1.10.10.60">
    <property type="entry name" value="Homeodomain-like"/>
    <property type="match status" value="1"/>
</dbReference>
<organism evidence="5 6">
    <name type="scientific">Mycobacterium stomatepiae</name>
    <dbReference type="NCBI Taxonomy" id="470076"/>
    <lineage>
        <taxon>Bacteria</taxon>
        <taxon>Bacillati</taxon>
        <taxon>Actinomycetota</taxon>
        <taxon>Actinomycetes</taxon>
        <taxon>Mycobacteriales</taxon>
        <taxon>Mycobacteriaceae</taxon>
        <taxon>Mycobacterium</taxon>
        <taxon>Mycobacterium simiae complex</taxon>
    </lineage>
</organism>
<dbReference type="EMBL" id="AP022587">
    <property type="protein sequence ID" value="BBY22351.1"/>
    <property type="molecule type" value="Genomic_DNA"/>
</dbReference>
<dbReference type="PANTHER" id="PTHR46796:SF12">
    <property type="entry name" value="HTH-TYPE DNA-BINDING TRANSCRIPTIONAL ACTIVATOR EUTR"/>
    <property type="match status" value="1"/>
</dbReference>
<dbReference type="PROSITE" id="PS01124">
    <property type="entry name" value="HTH_ARAC_FAMILY_2"/>
    <property type="match status" value="1"/>
</dbReference>
<keyword evidence="2" id="KW-0238">DNA-binding</keyword>
<keyword evidence="3" id="KW-0804">Transcription</keyword>
<dbReference type="Pfam" id="PF12833">
    <property type="entry name" value="HTH_18"/>
    <property type="match status" value="1"/>
</dbReference>
<evidence type="ECO:0000259" key="4">
    <source>
        <dbReference type="PROSITE" id="PS01124"/>
    </source>
</evidence>
<protein>
    <recommendedName>
        <fullName evidence="4">HTH araC/xylS-type domain-containing protein</fullName>
    </recommendedName>
</protein>
<dbReference type="SMART" id="SM00342">
    <property type="entry name" value="HTH_ARAC"/>
    <property type="match status" value="1"/>
</dbReference>
<evidence type="ECO:0000256" key="1">
    <source>
        <dbReference type="ARBA" id="ARBA00023015"/>
    </source>
</evidence>
<keyword evidence="6" id="KW-1185">Reference proteome</keyword>
<dbReference type="GO" id="GO:0043565">
    <property type="term" value="F:sequence-specific DNA binding"/>
    <property type="evidence" value="ECO:0007669"/>
    <property type="project" value="InterPro"/>
</dbReference>
<accession>A0A7I7Q883</accession>
<sequence>MTNRRPAALSNGTAWTMANTFDEFATLCCQEPHLTLRSDPDSFSLGQRAGGVGPVTLSQLAVRTDVSLDCGERCSGYRVNVLQSGQFESTHRGSSRRAGRGTVAVYQPEGETAARWMAGTRMLGVKLDRGVVDDAMSDTLGRQVTSQIDLAPVISTTTAVGRSWVSMLLLLYEQIARPDSLFNQPLVGLPFADSLIRGFLVAADHPDRDAVAEDGPRPAPRTIHAALEIIDAEAHLPLTVSELAARTHVSVRSLQEGFRSHLDSSPMEYVRRVRLRRAHQMLLDSDPSSVTVASVAYRWGFTNPGRFATAHIESYGEAPSVTLRRTGFRAPRDRQ</sequence>
<dbReference type="KEGG" id="msto:MSTO_25560"/>
<reference evidence="5 6" key="1">
    <citation type="journal article" date="2019" name="Emerg. Microbes Infect.">
        <title>Comprehensive subspecies identification of 175 nontuberculous mycobacteria species based on 7547 genomic profiles.</title>
        <authorList>
            <person name="Matsumoto Y."/>
            <person name="Kinjo T."/>
            <person name="Motooka D."/>
            <person name="Nabeya D."/>
            <person name="Jung N."/>
            <person name="Uechi K."/>
            <person name="Horii T."/>
            <person name="Iida T."/>
            <person name="Fujita J."/>
            <person name="Nakamura S."/>
        </authorList>
    </citation>
    <scope>NUCLEOTIDE SEQUENCE [LARGE SCALE GENOMIC DNA]</scope>
    <source>
        <strain evidence="5 6">JCM 17783</strain>
    </source>
</reference>
<name>A0A7I7Q883_9MYCO</name>
<dbReference type="InterPro" id="IPR035418">
    <property type="entry name" value="AraC-bd_2"/>
</dbReference>
<dbReference type="Pfam" id="PF14525">
    <property type="entry name" value="AraC_binding_2"/>
    <property type="match status" value="1"/>
</dbReference>
<dbReference type="SUPFAM" id="SSF46689">
    <property type="entry name" value="Homeodomain-like"/>
    <property type="match status" value="2"/>
</dbReference>
<evidence type="ECO:0000313" key="5">
    <source>
        <dbReference type="EMBL" id="BBY22351.1"/>
    </source>
</evidence>